<evidence type="ECO:0000313" key="1">
    <source>
        <dbReference type="EMBL" id="VDP51492.1"/>
    </source>
</evidence>
<protein>
    <submittedName>
        <fullName evidence="3">Cadherin domain-containing protein</fullName>
    </submittedName>
</protein>
<organism evidence="3">
    <name type="scientific">Schistosoma curassoni</name>
    <dbReference type="NCBI Taxonomy" id="6186"/>
    <lineage>
        <taxon>Eukaryota</taxon>
        <taxon>Metazoa</taxon>
        <taxon>Spiralia</taxon>
        <taxon>Lophotrochozoa</taxon>
        <taxon>Platyhelminthes</taxon>
        <taxon>Trematoda</taxon>
        <taxon>Digenea</taxon>
        <taxon>Strigeidida</taxon>
        <taxon>Schistosomatoidea</taxon>
        <taxon>Schistosomatidae</taxon>
        <taxon>Schistosoma</taxon>
    </lineage>
</organism>
<evidence type="ECO:0000313" key="3">
    <source>
        <dbReference type="WBParaSite" id="SCUD_0001314801-mRNA-1"/>
    </source>
</evidence>
<dbReference type="Proteomes" id="UP000279833">
    <property type="component" value="Unassembled WGS sequence"/>
</dbReference>
<reference evidence="3" key="1">
    <citation type="submission" date="2016-06" db="UniProtKB">
        <authorList>
            <consortium name="WormBaseParasite"/>
        </authorList>
    </citation>
    <scope>IDENTIFICATION</scope>
</reference>
<gene>
    <name evidence="1" type="ORF">SCUD_LOCUS13145</name>
</gene>
<reference evidence="1 2" key="2">
    <citation type="submission" date="2018-11" db="EMBL/GenBank/DDBJ databases">
        <authorList>
            <consortium name="Pathogen Informatics"/>
        </authorList>
    </citation>
    <scope>NUCLEOTIDE SEQUENCE [LARGE SCALE GENOMIC DNA]</scope>
    <source>
        <strain evidence="1">Dakar</strain>
        <strain evidence="2">Dakar, Senegal</strain>
    </source>
</reference>
<name>A0A183KDQ3_9TREM</name>
<evidence type="ECO:0000313" key="2">
    <source>
        <dbReference type="Proteomes" id="UP000279833"/>
    </source>
</evidence>
<proteinExistence type="predicted"/>
<dbReference type="AlphaFoldDB" id="A0A183KDQ3"/>
<dbReference type="WBParaSite" id="SCUD_0001314801-mRNA-1">
    <property type="protein sequence ID" value="SCUD_0001314801-mRNA-1"/>
    <property type="gene ID" value="SCUD_0001314801"/>
</dbReference>
<keyword evidence="2" id="KW-1185">Reference proteome</keyword>
<accession>A0A183KDQ3</accession>
<sequence length="71" mass="7797">MSGDTEATFILSLDDDENDIVSSHPNHNKTITADYSTENTVVEFSISINDDSVEVKGGDSMSLEEQLAWCK</sequence>
<dbReference type="EMBL" id="UZAK01035647">
    <property type="protein sequence ID" value="VDP51492.1"/>
    <property type="molecule type" value="Genomic_DNA"/>
</dbReference>